<feature type="domain" description="DUF6644" evidence="2">
    <location>
        <begin position="6"/>
        <end position="156"/>
    </location>
</feature>
<keyword evidence="1" id="KW-1133">Transmembrane helix</keyword>
<feature type="transmembrane region" description="Helical" evidence="1">
    <location>
        <begin position="132"/>
        <end position="154"/>
    </location>
</feature>
<proteinExistence type="predicted"/>
<dbReference type="InterPro" id="IPR046586">
    <property type="entry name" value="DUF6644"/>
</dbReference>
<evidence type="ECO:0000259" key="2">
    <source>
        <dbReference type="Pfam" id="PF20349"/>
    </source>
</evidence>
<feature type="transmembrane region" description="Helical" evidence="1">
    <location>
        <begin position="97"/>
        <end position="120"/>
    </location>
</feature>
<reference evidence="3" key="1">
    <citation type="journal article" date="2014" name="Int. J. Syst. Evol. Microbiol.">
        <title>Complete genome sequence of Corynebacterium casei LMG S-19264T (=DSM 44701T), isolated from a smear-ripened cheese.</title>
        <authorList>
            <consortium name="US DOE Joint Genome Institute (JGI-PGF)"/>
            <person name="Walter F."/>
            <person name="Albersmeier A."/>
            <person name="Kalinowski J."/>
            <person name="Ruckert C."/>
        </authorList>
    </citation>
    <scope>NUCLEOTIDE SEQUENCE</scope>
    <source>
        <strain evidence="3">CGMCC 1.15320</strain>
    </source>
</reference>
<dbReference type="RefSeq" id="WP_188722341.1">
    <property type="nucleotide sequence ID" value="NZ_BMIF01000013.1"/>
</dbReference>
<name>A0A916W8B8_9HYPH</name>
<keyword evidence="1" id="KW-0812">Transmembrane</keyword>
<reference evidence="3" key="2">
    <citation type="submission" date="2020-09" db="EMBL/GenBank/DDBJ databases">
        <authorList>
            <person name="Sun Q."/>
            <person name="Zhou Y."/>
        </authorList>
    </citation>
    <scope>NUCLEOTIDE SEQUENCE</scope>
    <source>
        <strain evidence="3">CGMCC 1.15320</strain>
    </source>
</reference>
<dbReference type="Pfam" id="PF20349">
    <property type="entry name" value="DUF6644"/>
    <property type="match status" value="1"/>
</dbReference>
<sequence>MLELFNWLSGSALAQTLTMSPRLYMFVNAAHILSIGILVGAIIPLDLRVLGFFRSVPLNIIGPFLSQTAMVGTALTVAFGVMLFSVRTKEYAANPAFLAKMALLALGVANALLFQVFAPWRQRPVQNCPTALVRVMAGLSLVTWISAVIAGRWIGFV</sequence>
<feature type="transmembrane region" description="Helical" evidence="1">
    <location>
        <begin position="64"/>
        <end position="85"/>
    </location>
</feature>
<organism evidence="3 4">
    <name type="scientific">Nitratireductor aestuarii</name>
    <dbReference type="NCBI Taxonomy" id="1735103"/>
    <lineage>
        <taxon>Bacteria</taxon>
        <taxon>Pseudomonadati</taxon>
        <taxon>Pseudomonadota</taxon>
        <taxon>Alphaproteobacteria</taxon>
        <taxon>Hyphomicrobiales</taxon>
        <taxon>Phyllobacteriaceae</taxon>
        <taxon>Nitratireductor</taxon>
    </lineage>
</organism>
<evidence type="ECO:0000313" key="4">
    <source>
        <dbReference type="Proteomes" id="UP000636264"/>
    </source>
</evidence>
<dbReference type="AlphaFoldDB" id="A0A916W8B8"/>
<dbReference type="Proteomes" id="UP000636264">
    <property type="component" value="Unassembled WGS sequence"/>
</dbReference>
<gene>
    <name evidence="3" type="ORF">GCM10011385_34430</name>
</gene>
<feature type="transmembrane region" description="Helical" evidence="1">
    <location>
        <begin position="23"/>
        <end position="43"/>
    </location>
</feature>
<protein>
    <recommendedName>
        <fullName evidence="2">DUF6644 domain-containing protein</fullName>
    </recommendedName>
</protein>
<evidence type="ECO:0000313" key="3">
    <source>
        <dbReference type="EMBL" id="GGA77421.1"/>
    </source>
</evidence>
<dbReference type="EMBL" id="BMIF01000013">
    <property type="protein sequence ID" value="GGA77421.1"/>
    <property type="molecule type" value="Genomic_DNA"/>
</dbReference>
<keyword evidence="1" id="KW-0472">Membrane</keyword>
<comment type="caution">
    <text evidence="3">The sequence shown here is derived from an EMBL/GenBank/DDBJ whole genome shotgun (WGS) entry which is preliminary data.</text>
</comment>
<accession>A0A916W8B8</accession>
<evidence type="ECO:0000256" key="1">
    <source>
        <dbReference type="SAM" id="Phobius"/>
    </source>
</evidence>
<keyword evidence="4" id="KW-1185">Reference proteome</keyword>